<feature type="domain" description="K Homology" evidence="10">
    <location>
        <begin position="133"/>
        <end position="205"/>
    </location>
</feature>
<dbReference type="FunFam" id="3.30.1370.10:FF:000011">
    <property type="entry name" value="KRR1 small subunit processome component"/>
    <property type="match status" value="1"/>
</dbReference>
<dbReference type="InterPro" id="IPR048548">
    <property type="entry name" value="KRR1-like_KH2"/>
</dbReference>
<comment type="subunit">
    <text evidence="8">Component of the ribosomal small subunit (SSU) processome.</text>
</comment>
<comment type="function">
    <text evidence="8">Required for 40S ribosome biogenesis. Involved in nucleolar processing of pre-18S ribosomal RNA and ribosome assembly.</text>
</comment>
<keyword evidence="3 8" id="KW-0690">Ribosome biogenesis</keyword>
<comment type="subcellular location">
    <subcellularLocation>
        <location evidence="1 8">Nucleus</location>
        <location evidence="1 8">Nucleolus</location>
    </subcellularLocation>
</comment>
<dbReference type="InterPro" id="IPR041174">
    <property type="entry name" value="KRR1-like_KH1"/>
</dbReference>
<name>A0A813VN50_9BILA</name>
<evidence type="ECO:0000256" key="8">
    <source>
        <dbReference type="PIRNR" id="PIRNR006515"/>
    </source>
</evidence>
<accession>A0A813VN50</accession>
<evidence type="ECO:0000313" key="12">
    <source>
        <dbReference type="Proteomes" id="UP000663860"/>
    </source>
</evidence>
<evidence type="ECO:0000256" key="9">
    <source>
        <dbReference type="SAM" id="MobiDB-lite"/>
    </source>
</evidence>
<dbReference type="Proteomes" id="UP000663860">
    <property type="component" value="Unassembled WGS sequence"/>
</dbReference>
<feature type="compositionally biased region" description="Basic and acidic residues" evidence="9">
    <location>
        <begin position="1"/>
        <end position="14"/>
    </location>
</feature>
<dbReference type="Gene3D" id="3.30.1370.10">
    <property type="entry name" value="K Homology domain, type 1"/>
    <property type="match status" value="2"/>
</dbReference>
<dbReference type="InterPro" id="IPR024166">
    <property type="entry name" value="rRNA_assembly_KRR1"/>
</dbReference>
<dbReference type="AlphaFoldDB" id="A0A813VN50"/>
<dbReference type="InterPro" id="IPR036612">
    <property type="entry name" value="KH_dom_type_1_sf"/>
</dbReference>
<feature type="compositionally biased region" description="Basic and acidic residues" evidence="9">
    <location>
        <begin position="352"/>
        <end position="365"/>
    </location>
</feature>
<dbReference type="GO" id="GO:0032040">
    <property type="term" value="C:small-subunit processome"/>
    <property type="evidence" value="ECO:0007669"/>
    <property type="project" value="TreeGrafter"/>
</dbReference>
<keyword evidence="4 8" id="KW-0698">rRNA processing</keyword>
<reference evidence="11" key="1">
    <citation type="submission" date="2021-02" db="EMBL/GenBank/DDBJ databases">
        <authorList>
            <person name="Nowell W R."/>
        </authorList>
    </citation>
    <scope>NUCLEOTIDE SEQUENCE</scope>
</reference>
<dbReference type="GO" id="GO:0003723">
    <property type="term" value="F:RNA binding"/>
    <property type="evidence" value="ECO:0007669"/>
    <property type="project" value="UniProtKB-KW"/>
</dbReference>
<dbReference type="Pfam" id="PF17903">
    <property type="entry name" value="KH_KRR1_1st"/>
    <property type="match status" value="1"/>
</dbReference>
<comment type="similarity">
    <text evidence="2 8">Belongs to the KRR1 family.</text>
</comment>
<feature type="region of interest" description="Disordered" evidence="9">
    <location>
        <begin position="1"/>
        <end position="42"/>
    </location>
</feature>
<dbReference type="PANTHER" id="PTHR12581">
    <property type="entry name" value="HIV-1 REV BINDING PROTEIN 2, 3"/>
    <property type="match status" value="1"/>
</dbReference>
<evidence type="ECO:0000256" key="1">
    <source>
        <dbReference type="ARBA" id="ARBA00004604"/>
    </source>
</evidence>
<feature type="region of interest" description="Disordered" evidence="9">
    <location>
        <begin position="342"/>
        <end position="412"/>
    </location>
</feature>
<feature type="region of interest" description="Disordered" evidence="9">
    <location>
        <begin position="313"/>
        <end position="332"/>
    </location>
</feature>
<dbReference type="EMBL" id="CAJNOE010000062">
    <property type="protein sequence ID" value="CAF0839932.1"/>
    <property type="molecule type" value="Genomic_DNA"/>
</dbReference>
<evidence type="ECO:0000256" key="5">
    <source>
        <dbReference type="ARBA" id="ARBA00022884"/>
    </source>
</evidence>
<sequence length="412" mass="48173">MGKNKHSFDGEKKEKMNKKNQQEEHDYTEMPPGWKEPTFTKEDNPQGLIAESSFATLFPKYREKYLQECWPLVKAELSKFGIKAELDLVEGSMTVRTTRDAFDPYMIVRARDLIKLLARSVPYEQAVRILQDDNVCDIIKISSLVRNRDRFVKRRQRLIGSNGSTLKAIELLTNCYILVHGNTVTAIGPHPGIRQTRKIVEETMQNIHPIYNIKTLMIKQELAKDPKLKSESWDRFLPKFKSKNLSKRFKPHKVRVTKPYTPFPPAQPLSKTLMIKQELAKDPKLKSESWDRFLPKFKSKNLSKRFKPHKVRVTKPYTPFPPAQPLSKVDKELETGEYFAREAERRQKKSEKHQVKLDKNTEVSKQRKKDKREKEYQPPMEKSSQPKQQATTDNTSKLVKNVKKKLKRLQAD</sequence>
<evidence type="ECO:0000256" key="2">
    <source>
        <dbReference type="ARBA" id="ARBA00009344"/>
    </source>
</evidence>
<dbReference type="GO" id="GO:0006364">
    <property type="term" value="P:rRNA processing"/>
    <property type="evidence" value="ECO:0007669"/>
    <property type="project" value="UniProtKB-KW"/>
</dbReference>
<dbReference type="PANTHER" id="PTHR12581:SF0">
    <property type="entry name" value="KRR1 SMALL SUBUNIT PROCESSOME COMPONENT HOMOLOG"/>
    <property type="match status" value="1"/>
</dbReference>
<organism evidence="11 12">
    <name type="scientific">Adineta steineri</name>
    <dbReference type="NCBI Taxonomy" id="433720"/>
    <lineage>
        <taxon>Eukaryota</taxon>
        <taxon>Metazoa</taxon>
        <taxon>Spiralia</taxon>
        <taxon>Gnathifera</taxon>
        <taxon>Rotifera</taxon>
        <taxon>Eurotatoria</taxon>
        <taxon>Bdelloidea</taxon>
        <taxon>Adinetida</taxon>
        <taxon>Adinetidae</taxon>
        <taxon>Adineta</taxon>
    </lineage>
</organism>
<evidence type="ECO:0000256" key="7">
    <source>
        <dbReference type="ARBA" id="ARBA00023274"/>
    </source>
</evidence>
<evidence type="ECO:0000313" key="11">
    <source>
        <dbReference type="EMBL" id="CAF0839932.1"/>
    </source>
</evidence>
<keyword evidence="7 8" id="KW-0687">Ribonucleoprotein</keyword>
<dbReference type="CDD" id="cd22393">
    <property type="entry name" value="KH-I_KRR1_rpt1"/>
    <property type="match status" value="1"/>
</dbReference>
<keyword evidence="6 8" id="KW-0539">Nucleus</keyword>
<feature type="compositionally biased region" description="Polar residues" evidence="9">
    <location>
        <begin position="382"/>
        <end position="396"/>
    </location>
</feature>
<dbReference type="FunFam" id="3.30.1370.10:FF:000014">
    <property type="entry name" value="KRR1 small subunit processome component"/>
    <property type="match status" value="1"/>
</dbReference>
<feature type="compositionally biased region" description="Basic residues" evidence="9">
    <location>
        <begin position="400"/>
        <end position="412"/>
    </location>
</feature>
<gene>
    <name evidence="11" type="ORF">IZO911_LOCUS9007</name>
</gene>
<keyword evidence="5 8" id="KW-0694">RNA-binding</keyword>
<dbReference type="CDD" id="cd22394">
    <property type="entry name" value="KH-I_KRR1_rpt2"/>
    <property type="match status" value="1"/>
</dbReference>
<evidence type="ECO:0000256" key="4">
    <source>
        <dbReference type="ARBA" id="ARBA00022552"/>
    </source>
</evidence>
<proteinExistence type="inferred from homology"/>
<protein>
    <recommendedName>
        <fullName evidence="8">KRR1 small subunit processome component</fullName>
    </recommendedName>
    <alternativeName>
        <fullName evidence="8">KRR-R motif-containing protein 1</fullName>
    </alternativeName>
</protein>
<dbReference type="Pfam" id="PF21800">
    <property type="entry name" value="KH_KRR1_2nd"/>
    <property type="match status" value="1"/>
</dbReference>
<dbReference type="InterPro" id="IPR048549">
    <property type="entry name" value="KRR1-like_KH2_euk"/>
</dbReference>
<evidence type="ECO:0000256" key="3">
    <source>
        <dbReference type="ARBA" id="ARBA00022517"/>
    </source>
</evidence>
<dbReference type="SUPFAM" id="SSF54791">
    <property type="entry name" value="Eukaryotic type KH-domain (KH-domain type I)"/>
    <property type="match status" value="1"/>
</dbReference>
<dbReference type="InterPro" id="IPR048550">
    <property type="entry name" value="KRR1-like_KH1_euk"/>
</dbReference>
<evidence type="ECO:0000256" key="6">
    <source>
        <dbReference type="ARBA" id="ARBA00023242"/>
    </source>
</evidence>
<evidence type="ECO:0000259" key="10">
    <source>
        <dbReference type="SMART" id="SM00322"/>
    </source>
</evidence>
<dbReference type="PIRSF" id="PIRSF006515">
    <property type="entry name" value="KRR1"/>
    <property type="match status" value="1"/>
</dbReference>
<dbReference type="SMART" id="SM00322">
    <property type="entry name" value="KH"/>
    <property type="match status" value="1"/>
</dbReference>
<comment type="caution">
    <text evidence="11">The sequence shown here is derived from an EMBL/GenBank/DDBJ whole genome shotgun (WGS) entry which is preliminary data.</text>
</comment>
<dbReference type="InterPro" id="IPR004087">
    <property type="entry name" value="KH_dom"/>
</dbReference>